<organism evidence="12 13">
    <name type="scientific">Diaphorina citri</name>
    <name type="common">Asian citrus psyllid</name>
    <dbReference type="NCBI Taxonomy" id="121845"/>
    <lineage>
        <taxon>Eukaryota</taxon>
        <taxon>Metazoa</taxon>
        <taxon>Ecdysozoa</taxon>
        <taxon>Arthropoda</taxon>
        <taxon>Hexapoda</taxon>
        <taxon>Insecta</taxon>
        <taxon>Pterygota</taxon>
        <taxon>Neoptera</taxon>
        <taxon>Paraneoptera</taxon>
        <taxon>Hemiptera</taxon>
        <taxon>Sternorrhyncha</taxon>
        <taxon>Psylloidea</taxon>
        <taxon>Psyllidae</taxon>
        <taxon>Diaphorininae</taxon>
        <taxon>Diaphorina</taxon>
    </lineage>
</organism>
<keyword evidence="5" id="KW-0677">Repeat</keyword>
<proteinExistence type="inferred from homology"/>
<evidence type="ECO:0000259" key="10">
    <source>
        <dbReference type="PROSITE" id="PS50835"/>
    </source>
</evidence>
<dbReference type="GO" id="GO:0030017">
    <property type="term" value="C:sarcomere"/>
    <property type="evidence" value="ECO:0007669"/>
    <property type="project" value="UniProtKB-ARBA"/>
</dbReference>
<dbReference type="CDD" id="cd00063">
    <property type="entry name" value="FN3"/>
    <property type="match status" value="1"/>
</dbReference>
<evidence type="ECO:0000313" key="12">
    <source>
        <dbReference type="Proteomes" id="UP000079169"/>
    </source>
</evidence>
<evidence type="ECO:0000256" key="9">
    <source>
        <dbReference type="SAM" id="MobiDB-lite"/>
    </source>
</evidence>
<evidence type="ECO:0000259" key="11">
    <source>
        <dbReference type="PROSITE" id="PS50853"/>
    </source>
</evidence>
<evidence type="ECO:0000256" key="6">
    <source>
        <dbReference type="ARBA" id="ARBA00023157"/>
    </source>
</evidence>
<dbReference type="GeneID" id="103520471"/>
<sequence length="1004" mass="110861">MPSTNCSRVNTGKPEKPSILEPLHDVSITEGESAVLSVQVGGEPSPKVEWYKDGKLIKDRQITSEKNTHTLTLIQCSTKDKGRYSVKVTNKEGTVESAANLNVDQGKAEFIKKLDDLEVKERENAVLEVEVTSDKADVKWFKDGQEIKTSKKVTIEKKGTIRKLLIRNISVHDEGEYTCSLPDQETSAELNVVELPPEISVPLQDVKVSRDEKASFEIELTKGDALVKWYKDGKEIAFSENVTLSIDGKKQKLIIFSAGLEDAGEYSCRVGDTGDKESKATLTVEAPAVEFLTKLPSVTLVPHLGDATFQVELSSPDIQVKWLKCSPGQAPLFIERFEEKTVKEKGTIRLMAKVKASPAPSIVWFRNNKPLLSSPKKREIFDGENIILELKEADSETDAGDYKVEKPVETAPVIDPPPPPEVLVKKGEDLKIEVRFKALPPPKAEWTVNGTVIVPSKRIIPTMEEDSATLTIVKFEDKDLGDYTISLSNALGQASATTKVTLLSAPGAPDTPEIVGRSDSSVTLHWRPPQDDGHSPVTGYVLESHDKDEFMVWNKIETTSTTYEVTKLTTKHEYMFRVAAVNAIGTGPASHNTRYVVVKAPVDAEAPVIQEPLKDSVAGFQSSVTLECVVSGVPTPDIKWYKDDSLIKGRNITYENNVARFTVVNCSESSEGRYTCKATNEAGTAETSCTLLVQGKEIKESARHIITARGTQRKLVIKRVTQDDETDIAPAVEFLSKLPSVTLVPHLGDATFQVELSSPDIQVKWLKKGKEIKESARHIITSRGTQRKLVIKRVTQDDETDIGVLALNVKSVSKLKNLPKINFQLMKLIKSLSSPPSISRYKDDSLIKGRNITYENNVARFTVVNCSESSEGRYTCKATNEAGTAETSCTLLVQEQPAIKLVDSNLKSQRLSVKSQWKVEVKYFGFPRPEISWMKNGAEITDSKACRIFIDEETSTIAIYSVVRADTSTYTVTATNAAGSTSLDLSLQVLGESFYIHLFPKTYN</sequence>
<feature type="compositionally biased region" description="Polar residues" evidence="9">
    <location>
        <begin position="1"/>
        <end position="10"/>
    </location>
</feature>
<dbReference type="PROSITE" id="PS50835">
    <property type="entry name" value="IG_LIKE"/>
    <property type="match status" value="6"/>
</dbReference>
<feature type="domain" description="Ig-like" evidence="10">
    <location>
        <begin position="108"/>
        <end position="191"/>
    </location>
</feature>
<dbReference type="InterPro" id="IPR050964">
    <property type="entry name" value="Striated_Muscle_Regulatory"/>
</dbReference>
<dbReference type="GO" id="GO:0030154">
    <property type="term" value="P:cell differentiation"/>
    <property type="evidence" value="ECO:0007669"/>
    <property type="project" value="UniProtKB-ARBA"/>
</dbReference>
<dbReference type="RefSeq" id="XP_026687375.1">
    <property type="nucleotide sequence ID" value="XM_026831574.1"/>
</dbReference>
<name>A0A3Q0JKM2_DIACI</name>
<dbReference type="InterPro" id="IPR013098">
    <property type="entry name" value="Ig_I-set"/>
</dbReference>
<evidence type="ECO:0000256" key="4">
    <source>
        <dbReference type="ARBA" id="ARBA00022490"/>
    </source>
</evidence>
<dbReference type="GO" id="GO:0045989">
    <property type="term" value="P:positive regulation of striated muscle contraction"/>
    <property type="evidence" value="ECO:0007669"/>
    <property type="project" value="UniProtKB-ARBA"/>
</dbReference>
<reference evidence="13" key="1">
    <citation type="submission" date="2025-08" db="UniProtKB">
        <authorList>
            <consortium name="RefSeq"/>
        </authorList>
    </citation>
    <scope>IDENTIFICATION</scope>
</reference>
<dbReference type="PaxDb" id="121845-A0A3Q0JKM2"/>
<dbReference type="SMART" id="SM00408">
    <property type="entry name" value="IGc2"/>
    <property type="match status" value="7"/>
</dbReference>
<evidence type="ECO:0000256" key="7">
    <source>
        <dbReference type="ARBA" id="ARBA00023242"/>
    </source>
</evidence>
<dbReference type="FunFam" id="2.60.40.10:FF:000107">
    <property type="entry name" value="Myosin, light chain kinase a"/>
    <property type="match status" value="1"/>
</dbReference>
<evidence type="ECO:0000256" key="3">
    <source>
        <dbReference type="ARBA" id="ARBA00006692"/>
    </source>
</evidence>
<dbReference type="InterPro" id="IPR003599">
    <property type="entry name" value="Ig_sub"/>
</dbReference>
<dbReference type="InterPro" id="IPR007110">
    <property type="entry name" value="Ig-like_dom"/>
</dbReference>
<keyword evidence="8" id="KW-0393">Immunoglobulin domain</keyword>
<dbReference type="GO" id="GO:0040017">
    <property type="term" value="P:positive regulation of locomotion"/>
    <property type="evidence" value="ECO:0007669"/>
    <property type="project" value="UniProtKB-ARBA"/>
</dbReference>
<dbReference type="GO" id="GO:0060298">
    <property type="term" value="P:positive regulation of sarcomere organization"/>
    <property type="evidence" value="ECO:0007669"/>
    <property type="project" value="UniProtKB-ARBA"/>
</dbReference>
<dbReference type="Gene3D" id="2.60.40.10">
    <property type="entry name" value="Immunoglobulins"/>
    <property type="match status" value="10"/>
</dbReference>
<dbReference type="PANTHER" id="PTHR13817">
    <property type="entry name" value="TITIN"/>
    <property type="match status" value="1"/>
</dbReference>
<feature type="domain" description="Ig-like" evidence="10">
    <location>
        <begin position="197"/>
        <end position="283"/>
    </location>
</feature>
<dbReference type="PANTHER" id="PTHR13817:SF166">
    <property type="entry name" value="NEURONAL IGCAM-RELATED"/>
    <property type="match status" value="1"/>
</dbReference>
<feature type="domain" description="Ig-like" evidence="10">
    <location>
        <begin position="607"/>
        <end position="692"/>
    </location>
</feature>
<dbReference type="SUPFAM" id="SSF49265">
    <property type="entry name" value="Fibronectin type III"/>
    <property type="match status" value="1"/>
</dbReference>
<evidence type="ECO:0000256" key="2">
    <source>
        <dbReference type="ARBA" id="ARBA00004496"/>
    </source>
</evidence>
<dbReference type="GO" id="GO:0009653">
    <property type="term" value="P:anatomical structure morphogenesis"/>
    <property type="evidence" value="ECO:0007669"/>
    <property type="project" value="UniProtKB-ARBA"/>
</dbReference>
<protein>
    <submittedName>
        <fullName evidence="13">Titin-like</fullName>
    </submittedName>
</protein>
<keyword evidence="12" id="KW-1185">Reference proteome</keyword>
<keyword evidence="4" id="KW-0963">Cytoplasm</keyword>
<dbReference type="AlphaFoldDB" id="A0A3Q0JKM2"/>
<keyword evidence="6" id="KW-1015">Disulfide bond</keyword>
<dbReference type="InterPro" id="IPR036179">
    <property type="entry name" value="Ig-like_dom_sf"/>
</dbReference>
<dbReference type="PRINTS" id="PR00014">
    <property type="entry name" value="FNTYPEIII"/>
</dbReference>
<dbReference type="FunFam" id="2.60.40.10:FF:000425">
    <property type="entry name" value="Myosin light chain kinase"/>
    <property type="match status" value="1"/>
</dbReference>
<dbReference type="InterPro" id="IPR003598">
    <property type="entry name" value="Ig_sub2"/>
</dbReference>
<dbReference type="SMART" id="SM00409">
    <property type="entry name" value="IG"/>
    <property type="match status" value="7"/>
</dbReference>
<feature type="domain" description="Fibronectin type-III" evidence="11">
    <location>
        <begin position="508"/>
        <end position="601"/>
    </location>
</feature>
<comment type="subcellular location">
    <subcellularLocation>
        <location evidence="2">Cytoplasm</location>
    </subcellularLocation>
    <subcellularLocation>
        <location evidence="1">Nucleus</location>
    </subcellularLocation>
</comment>
<evidence type="ECO:0000256" key="5">
    <source>
        <dbReference type="ARBA" id="ARBA00022737"/>
    </source>
</evidence>
<dbReference type="STRING" id="121845.A0A3Q0JKM2"/>
<dbReference type="InterPro" id="IPR003961">
    <property type="entry name" value="FN3_dom"/>
</dbReference>
<feature type="region of interest" description="Disordered" evidence="9">
    <location>
        <begin position="1"/>
        <end position="21"/>
    </location>
</feature>
<evidence type="ECO:0000256" key="1">
    <source>
        <dbReference type="ARBA" id="ARBA00004123"/>
    </source>
</evidence>
<dbReference type="GO" id="GO:0005634">
    <property type="term" value="C:nucleus"/>
    <property type="evidence" value="ECO:0007669"/>
    <property type="project" value="UniProtKB-SubCell"/>
</dbReference>
<dbReference type="InterPro" id="IPR036116">
    <property type="entry name" value="FN3_sf"/>
</dbReference>
<feature type="domain" description="Ig-like" evidence="10">
    <location>
        <begin position="17"/>
        <end position="102"/>
    </location>
</feature>
<dbReference type="KEGG" id="dci:103520471"/>
<dbReference type="InterPro" id="IPR013783">
    <property type="entry name" value="Ig-like_fold"/>
</dbReference>
<dbReference type="SUPFAM" id="SSF48726">
    <property type="entry name" value="Immunoglobulin"/>
    <property type="match status" value="9"/>
</dbReference>
<dbReference type="FunFam" id="2.60.40.10:FF:000214">
    <property type="entry name" value="titin isoform X1"/>
    <property type="match status" value="1"/>
</dbReference>
<keyword evidence="7" id="KW-0539">Nucleus</keyword>
<accession>A0A3Q0JKM2</accession>
<comment type="similarity">
    <text evidence="3">Belongs to the protein kinase superfamily. CAMK Ser/Thr protein kinase family.</text>
</comment>
<dbReference type="Pfam" id="PF00041">
    <property type="entry name" value="fn3"/>
    <property type="match status" value="1"/>
</dbReference>
<feature type="domain" description="Ig-like" evidence="10">
    <location>
        <begin position="412"/>
        <end position="501"/>
    </location>
</feature>
<dbReference type="FunFam" id="2.60.40.10:FF:000031">
    <property type="entry name" value="Myosin-binding protein C, slow type"/>
    <property type="match status" value="2"/>
</dbReference>
<dbReference type="Pfam" id="PF07679">
    <property type="entry name" value="I-set"/>
    <property type="match status" value="9"/>
</dbReference>
<dbReference type="SMART" id="SM00060">
    <property type="entry name" value="FN3"/>
    <property type="match status" value="1"/>
</dbReference>
<dbReference type="PROSITE" id="PS50853">
    <property type="entry name" value="FN3"/>
    <property type="match status" value="1"/>
</dbReference>
<dbReference type="FunFam" id="2.60.40.10:FF:000056">
    <property type="entry name" value="twitchin isoform X4"/>
    <property type="match status" value="1"/>
</dbReference>
<dbReference type="FunFam" id="2.60.40.10:FF:000050">
    <property type="entry name" value="Titin isoform B"/>
    <property type="match status" value="1"/>
</dbReference>
<evidence type="ECO:0000256" key="8">
    <source>
        <dbReference type="ARBA" id="ARBA00023319"/>
    </source>
</evidence>
<gene>
    <name evidence="13" type="primary">LOC103520471</name>
</gene>
<evidence type="ECO:0000313" key="13">
    <source>
        <dbReference type="RefSeq" id="XP_026687375.1"/>
    </source>
</evidence>
<feature type="domain" description="Ig-like" evidence="10">
    <location>
        <begin position="836"/>
        <end position="988"/>
    </location>
</feature>
<dbReference type="Proteomes" id="UP000079169">
    <property type="component" value="Unplaced"/>
</dbReference>